<organism evidence="1 3">
    <name type="scientific">Thermoproteota archaeon</name>
    <dbReference type="NCBI Taxonomy" id="2056631"/>
    <lineage>
        <taxon>Archaea</taxon>
        <taxon>Thermoproteota</taxon>
    </lineage>
</organism>
<accession>A0A497EYR2</accession>
<dbReference type="EMBL" id="QMRA01000006">
    <property type="protein sequence ID" value="RLE55522.1"/>
    <property type="molecule type" value="Genomic_DNA"/>
</dbReference>
<evidence type="ECO:0000313" key="2">
    <source>
        <dbReference type="EMBL" id="RLE55522.1"/>
    </source>
</evidence>
<evidence type="ECO:0000313" key="3">
    <source>
        <dbReference type="Proteomes" id="UP000268446"/>
    </source>
</evidence>
<sequence>MPLVLSFSSLKELREPKKVIPIRDIKRVERTSSSTVEIYWQEPVDNVIYRTVRESFELHEEEAERFYNAIVDLLRGATFSQILKRYKQRAKILGEVIKDPERVIIIRDRDQKIAILNPEAFDKLYEGKKTGYKIDIFYCPDRVFPYLR</sequence>
<proteinExistence type="predicted"/>
<comment type="caution">
    <text evidence="1">The sequence shown here is derived from an EMBL/GenBank/DDBJ whole genome shotgun (WGS) entry which is preliminary data.</text>
</comment>
<dbReference type="AlphaFoldDB" id="A0A497EYR2"/>
<evidence type="ECO:0000313" key="4">
    <source>
        <dbReference type="Proteomes" id="UP000269499"/>
    </source>
</evidence>
<reference evidence="3 4" key="1">
    <citation type="submission" date="2018-06" db="EMBL/GenBank/DDBJ databases">
        <title>Extensive metabolic versatility and redundancy in microbially diverse, dynamic hydrothermal sediments.</title>
        <authorList>
            <person name="Dombrowski N."/>
            <person name="Teske A."/>
            <person name="Baker B.J."/>
        </authorList>
    </citation>
    <scope>NUCLEOTIDE SEQUENCE [LARGE SCALE GENOMIC DNA]</scope>
    <source>
        <strain evidence="2">B20_G2</strain>
        <strain evidence="1">B29_G17</strain>
    </source>
</reference>
<evidence type="ECO:0000313" key="1">
    <source>
        <dbReference type="EMBL" id="RLE52161.1"/>
    </source>
</evidence>
<dbReference type="Proteomes" id="UP000268446">
    <property type="component" value="Unassembled WGS sequence"/>
</dbReference>
<dbReference type="Proteomes" id="UP000269499">
    <property type="component" value="Unassembled WGS sequence"/>
</dbReference>
<dbReference type="EMBL" id="QMQZ01000010">
    <property type="protein sequence ID" value="RLE52161.1"/>
    <property type="molecule type" value="Genomic_DNA"/>
</dbReference>
<name>A0A497EYR2_9CREN</name>
<protein>
    <submittedName>
        <fullName evidence="1">Uncharacterized protein</fullName>
    </submittedName>
</protein>
<gene>
    <name evidence="1" type="ORF">DRJ20_00695</name>
    <name evidence="2" type="ORF">DRJ26_00760</name>
</gene>